<gene>
    <name evidence="7" type="ORF">NW209_07220</name>
</gene>
<dbReference type="Proteomes" id="UP001204579">
    <property type="component" value="Unassembled WGS sequence"/>
</dbReference>
<feature type="transmembrane region" description="Helical" evidence="6">
    <location>
        <begin position="524"/>
        <end position="544"/>
    </location>
</feature>
<feature type="transmembrane region" description="Helical" evidence="6">
    <location>
        <begin position="492"/>
        <end position="512"/>
    </location>
</feature>
<dbReference type="GO" id="GO:0015171">
    <property type="term" value="F:amino acid transmembrane transporter activity"/>
    <property type="evidence" value="ECO:0007669"/>
    <property type="project" value="TreeGrafter"/>
</dbReference>
<dbReference type="PANTHER" id="PTHR43243:SF4">
    <property type="entry name" value="CATIONIC AMINO ACID TRANSPORTER 4"/>
    <property type="match status" value="1"/>
</dbReference>
<dbReference type="PIRSF" id="PIRSF006060">
    <property type="entry name" value="AA_transporter"/>
    <property type="match status" value="1"/>
</dbReference>
<comment type="caution">
    <text evidence="7">The sequence shown here is derived from an EMBL/GenBank/DDBJ whole genome shotgun (WGS) entry which is preliminary data.</text>
</comment>
<sequence>MGLFIRKSIEALQAEANQSGKQTLKRVLGPVSLVALGVGVIIGAGLFSITGTVAAGYTGPAITLSFIIAAIGCCFAGLCYAEFASMIPVAGSAYTYSYATMGELIAWIIGWDLVLEYTVAATTVSISWSRYLVVFLQGIGIDLPHAFTACPWDGGIVNIPAMVIVVLMSLILMRGTAGSSFFNGLIVFLKIAVILVFVILGWKFIQAENYVPYIPENTGKVGEYGFSGILRGAAIVFFAFLGFDAVSTAAQETRNPKRDMPIGILVSLLVCTILYILFAHVMTGVAHYTDFQGQVGIAPVAVAIEHMGTADASGVIQPAYPWLNKAIILAILFGYCSVIMVTLLGQSRVFLSMSHDGLLPPFFSRINERFRTPVHSNFLFMILVSLLAGFIPAEVAGEMTSIGTLLAFTLVCAAVLIVRKTMPDAPRAFKTPFVPLIPILGILTCLCMMCFLPADTWIRLVLWMLIGLDVYACYGIKHSKLEHDMPHRKGTMVLNVLGLVLAVLSVITGLWHQQTVGWDQDMTLLIISFVFAFTHCAFYMYRIWKNTHENTIR</sequence>
<proteinExistence type="predicted"/>
<evidence type="ECO:0000256" key="6">
    <source>
        <dbReference type="SAM" id="Phobius"/>
    </source>
</evidence>
<feature type="transmembrane region" description="Helical" evidence="6">
    <location>
        <begin position="262"/>
        <end position="282"/>
    </location>
</feature>
<evidence type="ECO:0000256" key="5">
    <source>
        <dbReference type="ARBA" id="ARBA00023136"/>
    </source>
</evidence>
<feature type="transmembrane region" description="Helical" evidence="6">
    <location>
        <begin position="399"/>
        <end position="419"/>
    </location>
</feature>
<keyword evidence="8" id="KW-1185">Reference proteome</keyword>
<accession>A0AAW5N6K0</accession>
<feature type="transmembrane region" description="Helical" evidence="6">
    <location>
        <begin position="61"/>
        <end position="83"/>
    </location>
</feature>
<protein>
    <submittedName>
        <fullName evidence="7">Amino acid permease</fullName>
    </submittedName>
</protein>
<evidence type="ECO:0000313" key="7">
    <source>
        <dbReference type="EMBL" id="MCR8873802.1"/>
    </source>
</evidence>
<dbReference type="RefSeq" id="WP_022339496.1">
    <property type="nucleotide sequence ID" value="NZ_JADYTI010000002.1"/>
</dbReference>
<dbReference type="PANTHER" id="PTHR43243">
    <property type="entry name" value="INNER MEMBRANE TRANSPORTER YGJI-RELATED"/>
    <property type="match status" value="1"/>
</dbReference>
<feature type="transmembrane region" description="Helical" evidence="6">
    <location>
        <begin position="155"/>
        <end position="173"/>
    </location>
</feature>
<evidence type="ECO:0000256" key="1">
    <source>
        <dbReference type="ARBA" id="ARBA00004141"/>
    </source>
</evidence>
<feature type="transmembrane region" description="Helical" evidence="6">
    <location>
        <begin position="431"/>
        <end position="454"/>
    </location>
</feature>
<evidence type="ECO:0000313" key="8">
    <source>
        <dbReference type="Proteomes" id="UP001204579"/>
    </source>
</evidence>
<comment type="subcellular location">
    <subcellularLocation>
        <location evidence="1">Membrane</location>
        <topology evidence="1">Multi-pass membrane protein</topology>
    </subcellularLocation>
</comment>
<feature type="transmembrane region" description="Helical" evidence="6">
    <location>
        <begin position="104"/>
        <end position="128"/>
    </location>
</feature>
<dbReference type="GO" id="GO:0016020">
    <property type="term" value="C:membrane"/>
    <property type="evidence" value="ECO:0007669"/>
    <property type="project" value="UniProtKB-SubCell"/>
</dbReference>
<dbReference type="Gene3D" id="1.20.1740.10">
    <property type="entry name" value="Amino acid/polyamine transporter I"/>
    <property type="match status" value="1"/>
</dbReference>
<feature type="transmembrane region" description="Helical" evidence="6">
    <location>
        <begin position="225"/>
        <end position="250"/>
    </location>
</feature>
<feature type="transmembrane region" description="Helical" evidence="6">
    <location>
        <begin position="460"/>
        <end position="476"/>
    </location>
</feature>
<keyword evidence="5 6" id="KW-0472">Membrane</keyword>
<reference evidence="7 8" key="1">
    <citation type="submission" date="2022-08" db="EMBL/GenBank/DDBJ databases">
        <authorList>
            <person name="Zeman M."/>
            <person name="Kubasova T."/>
        </authorList>
    </citation>
    <scope>NUCLEOTIDE SEQUENCE [LARGE SCALE GENOMIC DNA]</scope>
    <source>
        <strain evidence="7 8">ET62</strain>
    </source>
</reference>
<feature type="transmembrane region" description="Helical" evidence="6">
    <location>
        <begin position="326"/>
        <end position="345"/>
    </location>
</feature>
<evidence type="ECO:0000256" key="4">
    <source>
        <dbReference type="ARBA" id="ARBA00022989"/>
    </source>
</evidence>
<feature type="transmembrane region" description="Helical" evidence="6">
    <location>
        <begin position="185"/>
        <end position="205"/>
    </location>
</feature>
<organism evidence="7 8">
    <name type="scientific">Phocaeicola barnesiae</name>
    <dbReference type="NCBI Taxonomy" id="376804"/>
    <lineage>
        <taxon>Bacteria</taxon>
        <taxon>Pseudomonadati</taxon>
        <taxon>Bacteroidota</taxon>
        <taxon>Bacteroidia</taxon>
        <taxon>Bacteroidales</taxon>
        <taxon>Bacteroidaceae</taxon>
        <taxon>Phocaeicola</taxon>
    </lineage>
</organism>
<name>A0AAW5N6K0_9BACT</name>
<feature type="transmembrane region" description="Helical" evidence="6">
    <location>
        <begin position="27"/>
        <end position="49"/>
    </location>
</feature>
<dbReference type="InterPro" id="IPR002293">
    <property type="entry name" value="AA/rel_permease1"/>
</dbReference>
<dbReference type="AlphaFoldDB" id="A0AAW5N6K0"/>
<evidence type="ECO:0000256" key="3">
    <source>
        <dbReference type="ARBA" id="ARBA00022692"/>
    </source>
</evidence>
<keyword evidence="4 6" id="KW-1133">Transmembrane helix</keyword>
<dbReference type="EMBL" id="JANRHJ010000007">
    <property type="protein sequence ID" value="MCR8873802.1"/>
    <property type="molecule type" value="Genomic_DNA"/>
</dbReference>
<dbReference type="Pfam" id="PF13520">
    <property type="entry name" value="AA_permease_2"/>
    <property type="match status" value="1"/>
</dbReference>
<keyword evidence="2" id="KW-0813">Transport</keyword>
<keyword evidence="3 6" id="KW-0812">Transmembrane</keyword>
<evidence type="ECO:0000256" key="2">
    <source>
        <dbReference type="ARBA" id="ARBA00022448"/>
    </source>
</evidence>
<feature type="transmembrane region" description="Helical" evidence="6">
    <location>
        <begin position="374"/>
        <end position="393"/>
    </location>
</feature>